<dbReference type="Proteomes" id="UP000502118">
    <property type="component" value="Chromosome"/>
</dbReference>
<dbReference type="KEGG" id="mmio:HLA92_01235"/>
<dbReference type="RefSeq" id="WP_171112739.1">
    <property type="nucleotide sequence ID" value="NZ_CP053097.1"/>
</dbReference>
<evidence type="ECO:0000313" key="1">
    <source>
        <dbReference type="EMBL" id="QJR44060.1"/>
    </source>
</evidence>
<dbReference type="AlphaFoldDB" id="A0A6M4JAX8"/>
<name>A0A6M4JAX8_9MOLU</name>
<evidence type="ECO:0000313" key="2">
    <source>
        <dbReference type="Proteomes" id="UP000502118"/>
    </source>
</evidence>
<accession>A0A6M4JAX8</accession>
<reference evidence="1 2" key="1">
    <citation type="submission" date="2020-05" db="EMBL/GenBank/DDBJ databases">
        <title>Novel Mycoplasma species detected in Mirounga angustirostris (northern elephant seal) from the USA.</title>
        <authorList>
            <person name="Volokhov D.V."/>
        </authorList>
    </citation>
    <scope>NUCLEOTIDE SEQUENCE [LARGE SCALE GENOMIC DNA]</scope>
    <source>
        <strain evidence="1 2">Mirounga ES2806-NAS</strain>
    </source>
</reference>
<proteinExistence type="predicted"/>
<sequence>MNFNNHIEKYKNKWIELEFIPDINEIGQNIYPNTFKVVIKFEEFSKFGLNGFNPDIKFRLNSAKFVYPQTLTEYANINIQHLNDFSFRYHFDYEDNLINQHIKNDQNNTNSTNTNLLSNSLNLTKNDLINLTTDAAQNSKSNDTILYSEQNFYALSRYFTFVHNNALSHKLQTINMVDEQNNKINYQIIQGREILRNTLWNINQNYNKAEISKNLDSYKNWENIEDKMVVNINFKMDLFKNLLKDVKQLGFSIDNKSVLTASFMYKDLKNINNNDFLTPTIDFDTEFTEHYQNINNFKALLFNYSFKIQKINNKEFKLIVEAKNNNAFLIDDLSLHYFANKKTALLSEAYMSISYPKKDNESINISFNSVPFKDNTPSYATNKLILDPKRTNNNLEDLNYDTFLSNKREDTARRLWKEDNQAGGLNALRQRVFSFNDATSASVSVLGPVLDDPNDYRFYVVTNTHVSRGWADSSKQGLDTNIEKTINANFRIPNVITKPTNYDNEGYTGPFGSELYWKTRFDVDLDLVSNYRDSDQFWNFNNVKDGYNNKVISYLDNAQARFDMSILIVDLSQFFLTYANNSQKYQDLPEDQKKIADYILNWKKLKLIKASREAFHINDYVNLNWFFGGFPVDSGHNNLDEISGGQRYREYIYGNSAPIIRQTHGTTNVSNSAISFSTRVIDSTGGASGSSVFDSQGNLAALYTAASAGYGYAYIFNGNKWDFYGNGTKPFNRASFYEKMRLLAYLYPERYNQKDFEEKGFKFL</sequence>
<keyword evidence="2" id="KW-1185">Reference proteome</keyword>
<gene>
    <name evidence="1" type="ORF">HLA92_01235</name>
</gene>
<protein>
    <recommendedName>
        <fullName evidence="3">DUF31 domain-containing protein</fullName>
    </recommendedName>
</protein>
<evidence type="ECO:0008006" key="3">
    <source>
        <dbReference type="Google" id="ProtNLM"/>
    </source>
</evidence>
<organism evidence="1 2">
    <name type="scientific">Mycoplasma miroungirhinis</name>
    <dbReference type="NCBI Taxonomy" id="754516"/>
    <lineage>
        <taxon>Bacteria</taxon>
        <taxon>Bacillati</taxon>
        <taxon>Mycoplasmatota</taxon>
        <taxon>Mollicutes</taxon>
        <taxon>Mycoplasmataceae</taxon>
        <taxon>Mycoplasma</taxon>
    </lineage>
</organism>
<dbReference type="EMBL" id="CP053097">
    <property type="protein sequence ID" value="QJR44060.1"/>
    <property type="molecule type" value="Genomic_DNA"/>
</dbReference>